<dbReference type="RefSeq" id="XP_034233347.1">
    <property type="nucleotide sequence ID" value="XM_034377456.1"/>
</dbReference>
<evidence type="ECO:0000313" key="3">
    <source>
        <dbReference type="RefSeq" id="XP_034233347.1"/>
    </source>
</evidence>
<dbReference type="PANTHER" id="PTHR31025">
    <property type="entry name" value="SI:CH211-196P9.1-RELATED"/>
    <property type="match status" value="1"/>
</dbReference>
<accession>A0A6P8YHB7</accession>
<evidence type="ECO:0000256" key="1">
    <source>
        <dbReference type="SAM" id="MobiDB-lite"/>
    </source>
</evidence>
<dbReference type="KEGG" id="tpal:117640668"/>
<name>A0A6P8YHB7_THRPL</name>
<reference evidence="3" key="1">
    <citation type="submission" date="2025-08" db="UniProtKB">
        <authorList>
            <consortium name="RefSeq"/>
        </authorList>
    </citation>
    <scope>IDENTIFICATION</scope>
    <source>
        <tissue evidence="3">Total insect</tissue>
    </source>
</reference>
<dbReference type="PANTHER" id="PTHR31025:SF22">
    <property type="entry name" value="IP13529P"/>
    <property type="match status" value="1"/>
</dbReference>
<dbReference type="AlphaFoldDB" id="A0A6P8YHB7"/>
<dbReference type="Proteomes" id="UP000515158">
    <property type="component" value="Unplaced"/>
</dbReference>
<feature type="compositionally biased region" description="Polar residues" evidence="1">
    <location>
        <begin position="70"/>
        <end position="79"/>
    </location>
</feature>
<dbReference type="GeneID" id="117640668"/>
<feature type="compositionally biased region" description="Polar residues" evidence="1">
    <location>
        <begin position="32"/>
        <end position="62"/>
    </location>
</feature>
<dbReference type="InParanoid" id="A0A6P8YHB7"/>
<gene>
    <name evidence="3" type="primary">LOC117640668</name>
</gene>
<sequence>MADKDDTGSDTESLSQLAGVKRKLLLDKAPNGQHSDSSRMATRNPDPQLSTTTERGSENTGELNGRNADKNGSNETVKTAQMEETPESETESTGKEKEQNGSHSVDEDEEDNDDDLGLFSDEDDSPVLDFILEYCDHNMKDSIGKKLKDLGVQTLSDLEHIDLKESFSDLLKPVQIGKLKKGFEQIGKDLNSKHVTGLEIFDVNKIFTHNQRNLLRDAEKRLTHGQIIDITKAVGDHLYANVSSVSNKLCSRIGKLMLDRFGTALKGTGLTEGLDSISLSEQIRNRVRYCQKLKKKNSKSKTLPPLQLHPFSKRQCHGLASERDLPTDFPDGETKESQENKRLQMVKMFETCEVNKKLLRTLMDQTYVAQRLTINALNNMQRILKDWPFIGKYRFLRDHFYFLMDLDMDQVGNNMNELFPKLIKFLTAEGNKVKKDNAGEISKKIRKLVRKYEASEPCEDLQFVTIFLGLAAKLDIKVSSMILHFPETASFDEVEASKSLPKSGKPTIAVLGDDLFALPKCFVLVDNRIISPETLQPMNAIKSAFMAYFVFKITYPKGLQPLLNFFERDVFLIKATDTSCGRVERRKRTDGSWECTPKALAPKYVTLMQQVQDYLDRWED</sequence>
<proteinExistence type="predicted"/>
<dbReference type="OrthoDB" id="6356244at2759"/>
<evidence type="ECO:0000313" key="2">
    <source>
        <dbReference type="Proteomes" id="UP000515158"/>
    </source>
</evidence>
<keyword evidence="2" id="KW-1185">Reference proteome</keyword>
<protein>
    <submittedName>
        <fullName evidence="3">Uncharacterized protein LOC117640668</fullName>
    </submittedName>
</protein>
<organism evidence="3">
    <name type="scientific">Thrips palmi</name>
    <name type="common">Melon thrips</name>
    <dbReference type="NCBI Taxonomy" id="161013"/>
    <lineage>
        <taxon>Eukaryota</taxon>
        <taxon>Metazoa</taxon>
        <taxon>Ecdysozoa</taxon>
        <taxon>Arthropoda</taxon>
        <taxon>Hexapoda</taxon>
        <taxon>Insecta</taxon>
        <taxon>Pterygota</taxon>
        <taxon>Neoptera</taxon>
        <taxon>Paraneoptera</taxon>
        <taxon>Thysanoptera</taxon>
        <taxon>Terebrantia</taxon>
        <taxon>Thripoidea</taxon>
        <taxon>Thripidae</taxon>
        <taxon>Thrips</taxon>
    </lineage>
</organism>
<feature type="region of interest" description="Disordered" evidence="1">
    <location>
        <begin position="1"/>
        <end position="121"/>
    </location>
</feature>
<feature type="compositionally biased region" description="Acidic residues" evidence="1">
    <location>
        <begin position="106"/>
        <end position="121"/>
    </location>
</feature>